<dbReference type="Pfam" id="PF00092">
    <property type="entry name" value="VWA"/>
    <property type="match status" value="1"/>
</dbReference>
<dbReference type="AlphaFoldDB" id="A0A4Q0T083"/>
<feature type="compositionally biased region" description="Polar residues" evidence="1">
    <location>
        <begin position="1"/>
        <end position="18"/>
    </location>
</feature>
<name>A0A4Q0T083_9BACT</name>
<feature type="domain" description="VWFA" evidence="2">
    <location>
        <begin position="127"/>
        <end position="354"/>
    </location>
</feature>
<dbReference type="InterPro" id="IPR002035">
    <property type="entry name" value="VWF_A"/>
</dbReference>
<reference evidence="3 4" key="1">
    <citation type="submission" date="2018-11" db="EMBL/GenBank/DDBJ databases">
        <authorList>
            <person name="Mardanov A.V."/>
            <person name="Ravin N.V."/>
            <person name="Dedysh S.N."/>
        </authorList>
    </citation>
    <scope>NUCLEOTIDE SEQUENCE [LARGE SCALE GENOMIC DNA]</scope>
    <source>
        <strain evidence="3 4">AF10</strain>
    </source>
</reference>
<feature type="compositionally biased region" description="Low complexity" evidence="1">
    <location>
        <begin position="52"/>
        <end position="64"/>
    </location>
</feature>
<sequence length="419" mass="46374">MMTPTTPKIPDTSRTPQADTHRDSSLFPGAVHLLSAIGLGLLLAVSPIPRAGAQQGAPQATDPQKTAPPSAEPEQGPTTDDGGIVLRKKKEPTEEPEPPPAPAEPKVKNPDNATYSLRVDVPIVNLDVNVILDKTHQFIPGLKSGNFLVQEDGVEQKVDSVRIVQTPITAVMLLEFAANSYYFIRDMQNASESFYRSLRPEDYIAVITYDLRTHIVTDFTNNKQTVGQAIQSLQIPGFSDTNMFDALYETLDRVSRIEGRKYIILIGTGRDTFSKLTLDKILAKVKASQNVTIFAIGTGALVRELADSRGRMGGIQRMDYLQAENQMRTFANMTGGLYFNPLFQGALPDIFAQINDSIRNQYLLTYKPTNNKNDGTYRKIKVTLVDREGKPLRMADEKGKPLKYSVIARDGYKAKQVVE</sequence>
<dbReference type="RefSeq" id="WP_241654532.1">
    <property type="nucleotide sequence ID" value="NZ_RDSM01000002.1"/>
</dbReference>
<evidence type="ECO:0000313" key="4">
    <source>
        <dbReference type="Proteomes" id="UP000289437"/>
    </source>
</evidence>
<dbReference type="InterPro" id="IPR017802">
    <property type="entry name" value="VWFA-rel_acidobac-type"/>
</dbReference>
<dbReference type="EMBL" id="RDSM01000002">
    <property type="protein sequence ID" value="RXH55730.1"/>
    <property type="molecule type" value="Genomic_DNA"/>
</dbReference>
<feature type="region of interest" description="Disordered" evidence="1">
    <location>
        <begin position="1"/>
        <end position="24"/>
    </location>
</feature>
<dbReference type="SUPFAM" id="SSF53300">
    <property type="entry name" value="vWA-like"/>
    <property type="match status" value="1"/>
</dbReference>
<reference evidence="4" key="2">
    <citation type="submission" date="2019-02" db="EMBL/GenBank/DDBJ databases">
        <title>Granulicella sibirica sp. nov., a psychrotolerant acidobacterium isolated from an organic soil layer in forested tundra, West Siberia.</title>
        <authorList>
            <person name="Oshkin I.Y."/>
            <person name="Kulichevskaya I.S."/>
            <person name="Rijpstra W.I.C."/>
            <person name="Sinninghe Damste J.S."/>
            <person name="Rakitin A.L."/>
            <person name="Ravin N.V."/>
            <person name="Dedysh S.N."/>
        </authorList>
    </citation>
    <scope>NUCLEOTIDE SEQUENCE [LARGE SCALE GENOMIC DNA]</scope>
    <source>
        <strain evidence="4">AF10</strain>
    </source>
</reference>
<gene>
    <name evidence="3" type="ORF">GRAN_2587</name>
</gene>
<dbReference type="NCBIfam" id="TIGR03436">
    <property type="entry name" value="acidobact_VWFA"/>
    <property type="match status" value="1"/>
</dbReference>
<evidence type="ECO:0000259" key="2">
    <source>
        <dbReference type="PROSITE" id="PS50234"/>
    </source>
</evidence>
<organism evidence="3 4">
    <name type="scientific">Granulicella sibirica</name>
    <dbReference type="NCBI Taxonomy" id="2479048"/>
    <lineage>
        <taxon>Bacteria</taxon>
        <taxon>Pseudomonadati</taxon>
        <taxon>Acidobacteriota</taxon>
        <taxon>Terriglobia</taxon>
        <taxon>Terriglobales</taxon>
        <taxon>Acidobacteriaceae</taxon>
        <taxon>Granulicella</taxon>
    </lineage>
</organism>
<proteinExistence type="predicted"/>
<accession>A0A4Q0T083</accession>
<dbReference type="InterPro" id="IPR036465">
    <property type="entry name" value="vWFA_dom_sf"/>
</dbReference>
<dbReference type="PROSITE" id="PS50234">
    <property type="entry name" value="VWFA"/>
    <property type="match status" value="1"/>
</dbReference>
<dbReference type="Proteomes" id="UP000289437">
    <property type="component" value="Unassembled WGS sequence"/>
</dbReference>
<evidence type="ECO:0000256" key="1">
    <source>
        <dbReference type="SAM" id="MobiDB-lite"/>
    </source>
</evidence>
<dbReference type="Gene3D" id="3.40.50.410">
    <property type="entry name" value="von Willebrand factor, type A domain"/>
    <property type="match status" value="1"/>
</dbReference>
<feature type="region of interest" description="Disordered" evidence="1">
    <location>
        <begin position="52"/>
        <end position="111"/>
    </location>
</feature>
<evidence type="ECO:0000313" key="3">
    <source>
        <dbReference type="EMBL" id="RXH55730.1"/>
    </source>
</evidence>
<dbReference type="CDD" id="cd00198">
    <property type="entry name" value="vWFA"/>
    <property type="match status" value="1"/>
</dbReference>
<protein>
    <recommendedName>
        <fullName evidence="2">VWFA domain-containing protein</fullName>
    </recommendedName>
</protein>
<keyword evidence="4" id="KW-1185">Reference proteome</keyword>
<comment type="caution">
    <text evidence="3">The sequence shown here is derived from an EMBL/GenBank/DDBJ whole genome shotgun (WGS) entry which is preliminary data.</text>
</comment>